<comment type="caution">
    <text evidence="2">The sequence shown here is derived from an EMBL/GenBank/DDBJ whole genome shotgun (WGS) entry which is preliminary data.</text>
</comment>
<feature type="compositionally biased region" description="Acidic residues" evidence="1">
    <location>
        <begin position="48"/>
        <end position="64"/>
    </location>
</feature>
<gene>
    <name evidence="2" type="ORF">Pfra01_000691600</name>
</gene>
<evidence type="ECO:0000256" key="1">
    <source>
        <dbReference type="SAM" id="MobiDB-lite"/>
    </source>
</evidence>
<protein>
    <submittedName>
        <fullName evidence="2">Unnamed protein product</fullName>
    </submittedName>
</protein>
<dbReference type="Proteomes" id="UP001165121">
    <property type="component" value="Unassembled WGS sequence"/>
</dbReference>
<evidence type="ECO:0000313" key="2">
    <source>
        <dbReference type="EMBL" id="GMF30842.1"/>
    </source>
</evidence>
<dbReference type="AlphaFoldDB" id="A0A9W6UD04"/>
<evidence type="ECO:0000313" key="3">
    <source>
        <dbReference type="Proteomes" id="UP001165121"/>
    </source>
</evidence>
<keyword evidence="3" id="KW-1185">Reference proteome</keyword>
<reference evidence="2" key="1">
    <citation type="submission" date="2023-04" db="EMBL/GenBank/DDBJ databases">
        <title>Phytophthora fragariaefolia NBRC 109709.</title>
        <authorList>
            <person name="Ichikawa N."/>
            <person name="Sato H."/>
            <person name="Tonouchi N."/>
        </authorList>
    </citation>
    <scope>NUCLEOTIDE SEQUENCE</scope>
    <source>
        <strain evidence="2">NBRC 109709</strain>
    </source>
</reference>
<dbReference type="EMBL" id="BSXT01000606">
    <property type="protein sequence ID" value="GMF30842.1"/>
    <property type="molecule type" value="Genomic_DNA"/>
</dbReference>
<proteinExistence type="predicted"/>
<sequence>MIPSQASSDDFPRLVGADNFDVWKARVRAALDGKHLLGFVTKPAYDGVSEDDNEDSGSEMTDNDDPPKITQAKTAEVDSDAVYYDESNDDAKSAQAPMKTRVIARTLRSSARTCP</sequence>
<organism evidence="2 3">
    <name type="scientific">Phytophthora fragariaefolia</name>
    <dbReference type="NCBI Taxonomy" id="1490495"/>
    <lineage>
        <taxon>Eukaryota</taxon>
        <taxon>Sar</taxon>
        <taxon>Stramenopiles</taxon>
        <taxon>Oomycota</taxon>
        <taxon>Peronosporomycetes</taxon>
        <taxon>Peronosporales</taxon>
        <taxon>Peronosporaceae</taxon>
        <taxon>Phytophthora</taxon>
    </lineage>
</organism>
<dbReference type="OrthoDB" id="113736at2759"/>
<name>A0A9W6UD04_9STRA</name>
<feature type="region of interest" description="Disordered" evidence="1">
    <location>
        <begin position="42"/>
        <end position="79"/>
    </location>
</feature>
<accession>A0A9W6UD04</accession>